<reference evidence="2 3" key="1">
    <citation type="journal article" date="2021" name="Mar. Drugs">
        <title>Genome Reduction and Secondary Metabolism of the Marine Sponge-Associated Cyanobacterium Leptothoe.</title>
        <authorList>
            <person name="Konstantinou D."/>
            <person name="Popin R.V."/>
            <person name="Fewer D.P."/>
            <person name="Sivonen K."/>
            <person name="Gkelis S."/>
        </authorList>
    </citation>
    <scope>NUCLEOTIDE SEQUENCE [LARGE SCALE GENOMIC DNA]</scope>
    <source>
        <strain evidence="2 3">TAU-MAC 1615</strain>
    </source>
</reference>
<keyword evidence="1" id="KW-0175">Coiled coil</keyword>
<accession>A0ABS5Y381</accession>
<sequence length="339" mass="38588">MVCTASHVATCEFLPCSHSWVAVHPEPKGIIQFIGGALFGTFPTVAYRHFLNSLFEAGYTVVALPFRFTLRHWDIALDLLDEHYAVRVAMVETAIAQGYDPSIYLDAKNYVWIGHSLGCKYVALLELLSTPKHTLASYFEALAHHEPTLCKQQQKIEQGLDNLSQRLRLFENQLQRLTGQRIDYGRPSINHEISLLLAPSITDLDGAIPLKSLNFVFSPFIQVYPTVEQTHQLIEHSQLFTLTGLIQFARDRIATTTCQKLMQEQPRIRRRLLKGNHLEPVGIQMGPLVVDFNPMDKLIQPIKQRDLESQTLALLQRLQKKRLPAHHQLEIPRHHSIAA</sequence>
<dbReference type="Pfam" id="PF07082">
    <property type="entry name" value="DUF1350"/>
    <property type="match status" value="1"/>
</dbReference>
<dbReference type="RefSeq" id="WP_215618178.1">
    <property type="nucleotide sequence ID" value="NZ_JADOER010000007.1"/>
</dbReference>
<protein>
    <submittedName>
        <fullName evidence="2">DUF1350 family protein</fullName>
    </submittedName>
</protein>
<dbReference type="InterPro" id="IPR029058">
    <property type="entry name" value="AB_hydrolase_fold"/>
</dbReference>
<feature type="coiled-coil region" evidence="1">
    <location>
        <begin position="153"/>
        <end position="180"/>
    </location>
</feature>
<dbReference type="SUPFAM" id="SSF53474">
    <property type="entry name" value="alpha/beta-Hydrolases"/>
    <property type="match status" value="1"/>
</dbReference>
<dbReference type="EMBL" id="JADOER010000007">
    <property type="protein sequence ID" value="MBT9312277.1"/>
    <property type="molecule type" value="Genomic_DNA"/>
</dbReference>
<evidence type="ECO:0000313" key="2">
    <source>
        <dbReference type="EMBL" id="MBT9312277.1"/>
    </source>
</evidence>
<dbReference type="Proteomes" id="UP001196661">
    <property type="component" value="Unassembled WGS sequence"/>
</dbReference>
<dbReference type="InterPro" id="IPR010765">
    <property type="entry name" value="DUF1350"/>
</dbReference>
<name>A0ABS5Y381_9CYAN</name>
<organism evidence="2 3">
    <name type="scientific">Leptothoe kymatousa TAU-MAC 1615</name>
    <dbReference type="NCBI Taxonomy" id="2364775"/>
    <lineage>
        <taxon>Bacteria</taxon>
        <taxon>Bacillati</taxon>
        <taxon>Cyanobacteriota</taxon>
        <taxon>Cyanophyceae</taxon>
        <taxon>Nodosilineales</taxon>
        <taxon>Cymatolegaceae</taxon>
        <taxon>Leptothoe</taxon>
        <taxon>Leptothoe kymatousa</taxon>
    </lineage>
</organism>
<evidence type="ECO:0000313" key="3">
    <source>
        <dbReference type="Proteomes" id="UP001196661"/>
    </source>
</evidence>
<dbReference type="PANTHER" id="PTHR34127:SF1">
    <property type="entry name" value="OS04G0405600 PROTEIN"/>
    <property type="match status" value="1"/>
</dbReference>
<dbReference type="PANTHER" id="PTHR34127">
    <property type="entry name" value="OS04G0405600 PROTEIN"/>
    <property type="match status" value="1"/>
</dbReference>
<evidence type="ECO:0000256" key="1">
    <source>
        <dbReference type="SAM" id="Coils"/>
    </source>
</evidence>
<keyword evidence="3" id="KW-1185">Reference proteome</keyword>
<comment type="caution">
    <text evidence="2">The sequence shown here is derived from an EMBL/GenBank/DDBJ whole genome shotgun (WGS) entry which is preliminary data.</text>
</comment>
<gene>
    <name evidence="2" type="ORF">IXB28_08685</name>
</gene>
<proteinExistence type="predicted"/>